<organism evidence="1 2">
    <name type="scientific">Fusarium oxysporum</name>
    <name type="common">Fusarium vascular wilt</name>
    <dbReference type="NCBI Taxonomy" id="5507"/>
    <lineage>
        <taxon>Eukaryota</taxon>
        <taxon>Fungi</taxon>
        <taxon>Dikarya</taxon>
        <taxon>Ascomycota</taxon>
        <taxon>Pezizomycotina</taxon>
        <taxon>Sordariomycetes</taxon>
        <taxon>Hypocreomycetidae</taxon>
        <taxon>Hypocreales</taxon>
        <taxon>Nectriaceae</taxon>
        <taxon>Fusarium</taxon>
        <taxon>Fusarium oxysporum species complex</taxon>
    </lineage>
</organism>
<dbReference type="OrthoDB" id="4985240at2759"/>
<dbReference type="VEuPathDB" id="FungiDB:HZS61_010170"/>
<evidence type="ECO:0000313" key="2">
    <source>
        <dbReference type="Proteomes" id="UP000219369"/>
    </source>
</evidence>
<dbReference type="VEuPathDB" id="FungiDB:FOMG_04769"/>
<reference evidence="2" key="1">
    <citation type="submission" date="2016-09" db="EMBL/GenBank/DDBJ databases">
        <authorList>
            <person name="Guldener U."/>
        </authorList>
    </citation>
    <scope>NUCLEOTIDE SEQUENCE [LARGE SCALE GENOMIC DNA]</scope>
    <source>
        <strain evidence="2">V64-1</strain>
    </source>
</reference>
<gene>
    <name evidence="1" type="ORF">FRV6_07272</name>
</gene>
<proteinExistence type="predicted"/>
<accession>A0A2H3T671</accession>
<sequence length="91" mass="10893">MKSYQPINPNDQESDEDNIFKEHLELFCGNIEYHTDNFKTACRDARDELLDKLRHKFKEPRQSLRHHIKRRGRRDIMVRPNSTCVGIRNLG</sequence>
<dbReference type="VEuPathDB" id="FungiDB:FOZG_04943"/>
<protein>
    <submittedName>
        <fullName evidence="1">Uncharacterized protein</fullName>
    </submittedName>
</protein>
<dbReference type="VEuPathDB" id="FungiDB:FOC4_h10016813"/>
<dbReference type="VEuPathDB" id="FungiDB:FOXG_18267"/>
<dbReference type="AlphaFoldDB" id="A0A2H3T671"/>
<evidence type="ECO:0000313" key="1">
    <source>
        <dbReference type="EMBL" id="SCO83059.1"/>
    </source>
</evidence>
<name>A0A2H3T671_FUSOX</name>
<dbReference type="EMBL" id="FMJY01000004">
    <property type="protein sequence ID" value="SCO83059.1"/>
    <property type="molecule type" value="Genomic_DNA"/>
</dbReference>
<dbReference type="Proteomes" id="UP000219369">
    <property type="component" value="Unassembled WGS sequence"/>
</dbReference>